<feature type="region of interest" description="Disordered" evidence="11">
    <location>
        <begin position="651"/>
        <end position="676"/>
    </location>
</feature>
<dbReference type="SMART" id="SM00448">
    <property type="entry name" value="REC"/>
    <property type="match status" value="1"/>
</dbReference>
<dbReference type="InterPro" id="IPR000232">
    <property type="entry name" value="HSF_DNA-bd"/>
</dbReference>
<proteinExistence type="predicted"/>
<evidence type="ECO:0000256" key="5">
    <source>
        <dbReference type="ARBA" id="ARBA00023125"/>
    </source>
</evidence>
<keyword evidence="5 9" id="KW-0238">DNA-binding</keyword>
<dbReference type="InterPro" id="IPR001789">
    <property type="entry name" value="Sig_transdc_resp-reg_receiver"/>
</dbReference>
<accession>A0AAD7NAV0</accession>
<dbReference type="SUPFAM" id="SSF46785">
    <property type="entry name" value="Winged helix' DNA-binding domain"/>
    <property type="match status" value="1"/>
</dbReference>
<feature type="modified residue" description="4-aspartylphosphate" evidence="10">
    <location>
        <position position="500"/>
    </location>
</feature>
<dbReference type="AlphaFoldDB" id="A0AAD7NAV0"/>
<comment type="subunit">
    <text evidence="8">Homotrimer. Homotrimerization increases the affinity of HSF1 to DNA. Interacts with transcriptional coregulator SSA1 on chromatin.</text>
</comment>
<dbReference type="GO" id="GO:0043565">
    <property type="term" value="F:sequence-specific DNA binding"/>
    <property type="evidence" value="ECO:0007669"/>
    <property type="project" value="InterPro"/>
</dbReference>
<dbReference type="PIRSF" id="PIRSF002595">
    <property type="entry name" value="RR_SKN7"/>
    <property type="match status" value="1"/>
</dbReference>
<evidence type="ECO:0000256" key="3">
    <source>
        <dbReference type="ARBA" id="ARBA00023012"/>
    </source>
</evidence>
<dbReference type="GO" id="GO:0006357">
    <property type="term" value="P:regulation of transcription by RNA polymerase II"/>
    <property type="evidence" value="ECO:0007669"/>
    <property type="project" value="UniProtKB-UniRule"/>
</dbReference>
<dbReference type="GO" id="GO:0005634">
    <property type="term" value="C:nucleus"/>
    <property type="evidence" value="ECO:0007669"/>
    <property type="project" value="UniProtKB-SubCell"/>
</dbReference>
<reference evidence="13" key="1">
    <citation type="submission" date="2023-03" db="EMBL/GenBank/DDBJ databases">
        <title>Massive genome expansion in bonnet fungi (Mycena s.s.) driven by repeated elements and novel gene families across ecological guilds.</title>
        <authorList>
            <consortium name="Lawrence Berkeley National Laboratory"/>
            <person name="Harder C.B."/>
            <person name="Miyauchi S."/>
            <person name="Viragh M."/>
            <person name="Kuo A."/>
            <person name="Thoen E."/>
            <person name="Andreopoulos B."/>
            <person name="Lu D."/>
            <person name="Skrede I."/>
            <person name="Drula E."/>
            <person name="Henrissat B."/>
            <person name="Morin E."/>
            <person name="Kohler A."/>
            <person name="Barry K."/>
            <person name="LaButti K."/>
            <person name="Morin E."/>
            <person name="Salamov A."/>
            <person name="Lipzen A."/>
            <person name="Mereny Z."/>
            <person name="Hegedus B."/>
            <person name="Baldrian P."/>
            <person name="Stursova M."/>
            <person name="Weitz H."/>
            <person name="Taylor A."/>
            <person name="Grigoriev I.V."/>
            <person name="Nagy L.G."/>
            <person name="Martin F."/>
            <person name="Kauserud H."/>
        </authorList>
    </citation>
    <scope>NUCLEOTIDE SEQUENCE</scope>
    <source>
        <strain evidence="13">CBHHK188m</strain>
    </source>
</reference>
<keyword evidence="14" id="KW-1185">Reference proteome</keyword>
<dbReference type="InterPro" id="IPR036388">
    <property type="entry name" value="WH-like_DNA-bd_sf"/>
</dbReference>
<dbReference type="InterPro" id="IPR011006">
    <property type="entry name" value="CheY-like_superfamily"/>
</dbReference>
<protein>
    <recommendedName>
        <fullName evidence="9">Transcription factor</fullName>
    </recommendedName>
</protein>
<dbReference type="InterPro" id="IPR036390">
    <property type="entry name" value="WH_DNA-bd_sf"/>
</dbReference>
<feature type="compositionally biased region" description="Low complexity" evidence="11">
    <location>
        <begin position="314"/>
        <end position="327"/>
    </location>
</feature>
<evidence type="ECO:0000313" key="13">
    <source>
        <dbReference type="EMBL" id="KAJ7753068.1"/>
    </source>
</evidence>
<evidence type="ECO:0000256" key="9">
    <source>
        <dbReference type="PIRNR" id="PIRNR002595"/>
    </source>
</evidence>
<dbReference type="SUPFAM" id="SSF52172">
    <property type="entry name" value="CheY-like"/>
    <property type="match status" value="1"/>
</dbReference>
<dbReference type="PROSITE" id="PS50110">
    <property type="entry name" value="RESPONSE_REGULATORY"/>
    <property type="match status" value="1"/>
</dbReference>
<dbReference type="FunFam" id="3.40.50.2300:FF:000212">
    <property type="entry name" value="Stress response regulator/HFS transcription factor"/>
    <property type="match status" value="1"/>
</dbReference>
<dbReference type="Pfam" id="PF00072">
    <property type="entry name" value="Response_reg"/>
    <property type="match status" value="1"/>
</dbReference>
<dbReference type="GO" id="GO:0003700">
    <property type="term" value="F:DNA-binding transcription factor activity"/>
    <property type="evidence" value="ECO:0007669"/>
    <property type="project" value="UniProtKB-UniRule"/>
</dbReference>
<evidence type="ECO:0000256" key="10">
    <source>
        <dbReference type="PROSITE-ProRule" id="PRU00169"/>
    </source>
</evidence>
<keyword evidence="2 10" id="KW-0597">Phosphoprotein</keyword>
<dbReference type="CDD" id="cd17546">
    <property type="entry name" value="REC_hyHK_CKI1_RcsC-like"/>
    <property type="match status" value="1"/>
</dbReference>
<evidence type="ECO:0000313" key="14">
    <source>
        <dbReference type="Proteomes" id="UP001215280"/>
    </source>
</evidence>
<evidence type="ECO:0000256" key="6">
    <source>
        <dbReference type="ARBA" id="ARBA00023163"/>
    </source>
</evidence>
<dbReference type="InterPro" id="IPR014402">
    <property type="entry name" value="Sig_transdc_resp-reg_Skn7"/>
</dbReference>
<comment type="caution">
    <text evidence="13">The sequence shown here is derived from an EMBL/GenBank/DDBJ whole genome shotgun (WGS) entry which is preliminary data.</text>
</comment>
<organism evidence="13 14">
    <name type="scientific">Mycena maculata</name>
    <dbReference type="NCBI Taxonomy" id="230809"/>
    <lineage>
        <taxon>Eukaryota</taxon>
        <taxon>Fungi</taxon>
        <taxon>Dikarya</taxon>
        <taxon>Basidiomycota</taxon>
        <taxon>Agaricomycotina</taxon>
        <taxon>Agaricomycetes</taxon>
        <taxon>Agaricomycetidae</taxon>
        <taxon>Agaricales</taxon>
        <taxon>Marasmiineae</taxon>
        <taxon>Mycenaceae</taxon>
        <taxon>Mycena</taxon>
    </lineage>
</organism>
<evidence type="ECO:0000256" key="8">
    <source>
        <dbReference type="ARBA" id="ARBA00062171"/>
    </source>
</evidence>
<dbReference type="Pfam" id="PF00447">
    <property type="entry name" value="HSF_DNA-bind"/>
    <property type="match status" value="1"/>
</dbReference>
<dbReference type="Proteomes" id="UP001215280">
    <property type="component" value="Unassembled WGS sequence"/>
</dbReference>
<evidence type="ECO:0000256" key="11">
    <source>
        <dbReference type="SAM" id="MobiDB-lite"/>
    </source>
</evidence>
<feature type="domain" description="Response regulatory" evidence="12">
    <location>
        <begin position="451"/>
        <end position="565"/>
    </location>
</feature>
<evidence type="ECO:0000256" key="7">
    <source>
        <dbReference type="ARBA" id="ARBA00023242"/>
    </source>
</evidence>
<feature type="region of interest" description="Disordered" evidence="11">
    <location>
        <begin position="311"/>
        <end position="331"/>
    </location>
</feature>
<sequence>MSASTEDSMSSTITDFVKKLYTMLEDETFQDWVSWGPQGDCFIVKDMNEFAKSALPRLFKHSNFASFVRQLNKYNFHKVKLDDDQIGEKSWTFWHPDFHANCRDTLENIKRKVPGQRKSAPSHLPLTSSSSLAATSDSVTLEAQLMSLGAAHTEAIFHVQTLERKYQEVLLEMVTFQRSLAQQDGLMQNLIQYFLRENWNRAASLQGDGVEPQSNPFLFIDTQETQQMLNKSFPEIDVARSSLVQMSELSRRAEAMGMSFAAGGSSSAVSSKLGQGGEIEATGIIGEMSGMDMLARIEQLQCTARNTPLDVSANFDSSNNNSPLNDSETSVGRELQTLNADEIVVPTPANLVNFDPALVPSSDGWSTVGGDTHAGLEVYTIGHLMPCESGLTDAPENWSFDGNVVGAQDSALGLARTGTSTGSEPSSRSTLAQTLRVWRSTFVPGWAVPPRVLLVDDDAVTRKLSSKFLQVFGCTTDVAVDGVGAVDKMNFEKYDLVLMDIVMPKLDGVSATSMIRKFDPQTPIISMTSSSRPSEIITYYSSGMNNILPKPFTKEGLFDMLEKHLTHLRVIQHQMRIGRPPTGVPPLNDAGFESTLYAGAASSVENAVMAYGPGDSDAGINVLAGMGLTDELYNSMLMTIVNGDAFNLASGKRARDPDDQALDGNGGKRGRFEVIQ</sequence>
<dbReference type="Gene3D" id="1.10.10.10">
    <property type="entry name" value="Winged helix-like DNA-binding domain superfamily/Winged helix DNA-binding domain"/>
    <property type="match status" value="1"/>
</dbReference>
<evidence type="ECO:0000256" key="1">
    <source>
        <dbReference type="ARBA" id="ARBA00004123"/>
    </source>
</evidence>
<keyword evidence="3" id="KW-0902">Two-component regulatory system</keyword>
<dbReference type="Gene3D" id="3.40.50.2300">
    <property type="match status" value="1"/>
</dbReference>
<dbReference type="GO" id="GO:0000156">
    <property type="term" value="F:phosphorelay response regulator activity"/>
    <property type="evidence" value="ECO:0007669"/>
    <property type="project" value="InterPro"/>
</dbReference>
<evidence type="ECO:0000256" key="2">
    <source>
        <dbReference type="ARBA" id="ARBA00022553"/>
    </source>
</evidence>
<dbReference type="PROSITE" id="PS00434">
    <property type="entry name" value="HSF_DOMAIN"/>
    <property type="match status" value="1"/>
</dbReference>
<keyword evidence="7 9" id="KW-0539">Nucleus</keyword>
<comment type="subcellular location">
    <subcellularLocation>
        <location evidence="1 9">Nucleus</location>
    </subcellularLocation>
</comment>
<keyword evidence="6 9" id="KW-0804">Transcription</keyword>
<name>A0AAD7NAV0_9AGAR</name>
<dbReference type="FunFam" id="1.10.10.10:FF:000027">
    <property type="entry name" value="Heat shock transcription factor 1"/>
    <property type="match status" value="1"/>
</dbReference>
<evidence type="ECO:0000259" key="12">
    <source>
        <dbReference type="PROSITE" id="PS50110"/>
    </source>
</evidence>
<dbReference type="PRINTS" id="PR00056">
    <property type="entry name" value="HSFDOMAIN"/>
</dbReference>
<evidence type="ECO:0000256" key="4">
    <source>
        <dbReference type="ARBA" id="ARBA00023015"/>
    </source>
</evidence>
<dbReference type="SMART" id="SM00415">
    <property type="entry name" value="HSF"/>
    <property type="match status" value="1"/>
</dbReference>
<dbReference type="PANTHER" id="PTHR45339:SF1">
    <property type="entry name" value="HYBRID SIGNAL TRANSDUCTION HISTIDINE KINASE J"/>
    <property type="match status" value="1"/>
</dbReference>
<dbReference type="PANTHER" id="PTHR45339">
    <property type="entry name" value="HYBRID SIGNAL TRANSDUCTION HISTIDINE KINASE J"/>
    <property type="match status" value="1"/>
</dbReference>
<gene>
    <name evidence="13" type="ORF">DFH07DRAFT_1031093</name>
</gene>
<dbReference type="EMBL" id="JARJLG010000072">
    <property type="protein sequence ID" value="KAJ7753068.1"/>
    <property type="molecule type" value="Genomic_DNA"/>
</dbReference>
<keyword evidence="4 9" id="KW-0805">Transcription regulation</keyword>